<organism evidence="10 11">
    <name type="scientific">Alteribacillus persepolensis</name>
    <dbReference type="NCBI Taxonomy" id="568899"/>
    <lineage>
        <taxon>Bacteria</taxon>
        <taxon>Bacillati</taxon>
        <taxon>Bacillota</taxon>
        <taxon>Bacilli</taxon>
        <taxon>Bacillales</taxon>
        <taxon>Bacillaceae</taxon>
        <taxon>Alteribacillus</taxon>
    </lineage>
</organism>
<protein>
    <submittedName>
        <fullName evidence="10">Cysteine desulfurase</fullName>
    </submittedName>
</protein>
<dbReference type="GO" id="GO:0031071">
    <property type="term" value="F:cysteine desulfurase activity"/>
    <property type="evidence" value="ECO:0007669"/>
    <property type="project" value="UniProtKB-EC"/>
</dbReference>
<dbReference type="InterPro" id="IPR015421">
    <property type="entry name" value="PyrdxlP-dep_Trfase_major"/>
</dbReference>
<dbReference type="InterPro" id="IPR016454">
    <property type="entry name" value="Cysteine_dSase"/>
</dbReference>
<evidence type="ECO:0000256" key="7">
    <source>
        <dbReference type="ARBA" id="ARBA00023014"/>
    </source>
</evidence>
<evidence type="ECO:0000256" key="5">
    <source>
        <dbReference type="ARBA" id="ARBA00022898"/>
    </source>
</evidence>
<accession>A0A1G8DK79</accession>
<feature type="domain" description="Aminotransferase class V" evidence="9">
    <location>
        <begin position="4"/>
        <end position="365"/>
    </location>
</feature>
<keyword evidence="4" id="KW-0479">Metal-binding</keyword>
<dbReference type="STRING" id="568899.SAMN05192534_107114"/>
<keyword evidence="6" id="KW-0408">Iron</keyword>
<comment type="similarity">
    <text evidence="2">Belongs to the class-V pyridoxal-phosphate-dependent aminotransferase family. NifS/IscS subfamily.</text>
</comment>
<dbReference type="Gene3D" id="3.90.1150.10">
    <property type="entry name" value="Aspartate Aminotransferase, domain 1"/>
    <property type="match status" value="1"/>
</dbReference>
<keyword evidence="7" id="KW-0411">Iron-sulfur</keyword>
<keyword evidence="5" id="KW-0663">Pyridoxal phosphate</keyword>
<proteinExistence type="inferred from homology"/>
<evidence type="ECO:0000313" key="10">
    <source>
        <dbReference type="EMBL" id="SDH57790.1"/>
    </source>
</evidence>
<dbReference type="Gene3D" id="3.40.640.10">
    <property type="entry name" value="Type I PLP-dependent aspartate aminotransferase-like (Major domain)"/>
    <property type="match status" value="1"/>
</dbReference>
<dbReference type="GO" id="GO:0046872">
    <property type="term" value="F:metal ion binding"/>
    <property type="evidence" value="ECO:0007669"/>
    <property type="project" value="UniProtKB-KW"/>
</dbReference>
<dbReference type="SUPFAM" id="SSF53383">
    <property type="entry name" value="PLP-dependent transferases"/>
    <property type="match status" value="1"/>
</dbReference>
<name>A0A1G8DK79_9BACI</name>
<dbReference type="AlphaFoldDB" id="A0A1G8DK79"/>
<dbReference type="GO" id="GO:0051536">
    <property type="term" value="F:iron-sulfur cluster binding"/>
    <property type="evidence" value="ECO:0007669"/>
    <property type="project" value="UniProtKB-KW"/>
</dbReference>
<dbReference type="Gene3D" id="1.10.260.50">
    <property type="match status" value="1"/>
</dbReference>
<dbReference type="NCBIfam" id="NF002806">
    <property type="entry name" value="PRK02948.1"/>
    <property type="match status" value="1"/>
</dbReference>
<comment type="cofactor">
    <cofactor evidence="1">
        <name>pyridoxal 5'-phosphate</name>
        <dbReference type="ChEBI" id="CHEBI:597326"/>
    </cofactor>
</comment>
<evidence type="ECO:0000256" key="2">
    <source>
        <dbReference type="ARBA" id="ARBA00006490"/>
    </source>
</evidence>
<dbReference type="InterPro" id="IPR015422">
    <property type="entry name" value="PyrdxlP-dep_Trfase_small"/>
</dbReference>
<dbReference type="InterPro" id="IPR015424">
    <property type="entry name" value="PyrdxlP-dep_Trfase"/>
</dbReference>
<dbReference type="EMBL" id="FNDK01000007">
    <property type="protein sequence ID" value="SDH57790.1"/>
    <property type="molecule type" value="Genomic_DNA"/>
</dbReference>
<dbReference type="RefSeq" id="WP_091272777.1">
    <property type="nucleotide sequence ID" value="NZ_FNDK01000007.1"/>
</dbReference>
<dbReference type="Pfam" id="PF00266">
    <property type="entry name" value="Aminotran_5"/>
    <property type="match status" value="1"/>
</dbReference>
<dbReference type="PANTHER" id="PTHR11601:SF34">
    <property type="entry name" value="CYSTEINE DESULFURASE"/>
    <property type="match status" value="1"/>
</dbReference>
<gene>
    <name evidence="10" type="ORF">SAMN05192534_107114</name>
</gene>
<comment type="catalytic activity">
    <reaction evidence="8">
        <text>(sulfur carrier)-H + L-cysteine = (sulfur carrier)-SH + L-alanine</text>
        <dbReference type="Rhea" id="RHEA:43892"/>
        <dbReference type="Rhea" id="RHEA-COMP:14737"/>
        <dbReference type="Rhea" id="RHEA-COMP:14739"/>
        <dbReference type="ChEBI" id="CHEBI:29917"/>
        <dbReference type="ChEBI" id="CHEBI:35235"/>
        <dbReference type="ChEBI" id="CHEBI:57972"/>
        <dbReference type="ChEBI" id="CHEBI:64428"/>
        <dbReference type="EC" id="2.8.1.7"/>
    </reaction>
</comment>
<evidence type="ECO:0000256" key="1">
    <source>
        <dbReference type="ARBA" id="ARBA00001933"/>
    </source>
</evidence>
<sequence length="380" mass="41306">MKNIYADHAASAPVHHEAAKAMMEAMENNIGNPSSIHHYGRKARMQLDQARQQLADSIGAAVDEIILTSGGTEADNLALVGYAKAHKDQGSHIITTQIEHHAVLHTCERLENQGFDVTYIPVNQYGQVSLEAVQEAITDKTILVSVMHGNNEVGTIQPIEEIADIAQANNVAFHTDAVQSYGLMPIDMKQTPVTLMSVSSHKINGPKGIGFLYAKKGTKLMPFLTGGEQEKKRRAGTENVAAAAGFAKAVEMAVEQREERAGFYQQLSDYFLKCLESEGVRFELNGAKEERLPHITNIFIPNISLESFLVQLDLAGIAASSGSACTAGSVEPSHVLSAMFNDPNRSASSLRFSFGQGNSFEEVEQIAKEIRTIVHRMNSG</sequence>
<evidence type="ECO:0000256" key="6">
    <source>
        <dbReference type="ARBA" id="ARBA00023004"/>
    </source>
</evidence>
<dbReference type="PANTHER" id="PTHR11601">
    <property type="entry name" value="CYSTEINE DESULFURYLASE FAMILY MEMBER"/>
    <property type="match status" value="1"/>
</dbReference>
<dbReference type="PIRSF" id="PIRSF005572">
    <property type="entry name" value="NifS"/>
    <property type="match status" value="1"/>
</dbReference>
<keyword evidence="3" id="KW-0808">Transferase</keyword>
<reference evidence="10 11" key="1">
    <citation type="submission" date="2016-10" db="EMBL/GenBank/DDBJ databases">
        <authorList>
            <person name="de Groot N.N."/>
        </authorList>
    </citation>
    <scope>NUCLEOTIDE SEQUENCE [LARGE SCALE GENOMIC DNA]</scope>
    <source>
        <strain evidence="10 11">DSM 21632</strain>
    </source>
</reference>
<dbReference type="FunFam" id="3.40.640.10:FF:000084">
    <property type="entry name" value="IscS-like cysteine desulfurase"/>
    <property type="match status" value="1"/>
</dbReference>
<keyword evidence="11" id="KW-1185">Reference proteome</keyword>
<evidence type="ECO:0000256" key="4">
    <source>
        <dbReference type="ARBA" id="ARBA00022723"/>
    </source>
</evidence>
<dbReference type="OrthoDB" id="9808002at2"/>
<evidence type="ECO:0000313" key="11">
    <source>
        <dbReference type="Proteomes" id="UP000199163"/>
    </source>
</evidence>
<evidence type="ECO:0000259" key="9">
    <source>
        <dbReference type="Pfam" id="PF00266"/>
    </source>
</evidence>
<evidence type="ECO:0000256" key="8">
    <source>
        <dbReference type="ARBA" id="ARBA00050776"/>
    </source>
</evidence>
<evidence type="ECO:0000256" key="3">
    <source>
        <dbReference type="ARBA" id="ARBA00022679"/>
    </source>
</evidence>
<dbReference type="Proteomes" id="UP000199163">
    <property type="component" value="Unassembled WGS sequence"/>
</dbReference>
<dbReference type="InterPro" id="IPR000192">
    <property type="entry name" value="Aminotrans_V_dom"/>
</dbReference>